<accession>A0ABQ9HC90</accession>
<dbReference type="EMBL" id="JARBHB010000006">
    <property type="protein sequence ID" value="KAJ8881941.1"/>
    <property type="molecule type" value="Genomic_DNA"/>
</dbReference>
<evidence type="ECO:0000256" key="1">
    <source>
        <dbReference type="SAM" id="MobiDB-lite"/>
    </source>
</evidence>
<reference evidence="2 3" key="1">
    <citation type="submission" date="2023-02" db="EMBL/GenBank/DDBJ databases">
        <title>LHISI_Scaffold_Assembly.</title>
        <authorList>
            <person name="Stuart O.P."/>
            <person name="Cleave R."/>
            <person name="Magrath M.J.L."/>
            <person name="Mikheyev A.S."/>
        </authorList>
    </citation>
    <scope>NUCLEOTIDE SEQUENCE [LARGE SCALE GENOMIC DNA]</scope>
    <source>
        <strain evidence="2">Daus_M_001</strain>
        <tissue evidence="2">Leg muscle</tissue>
    </source>
</reference>
<sequence>MRPAHAGCECGPAGSPRIQGSAKHDGRQRLAYLSNMLSVGVHRASQSPGRISPSVYFCPHASLEARKTTLARSLSATVRNNLRLIADGNFRRRKGPIKSIHVGFSLCLGESAEIGEMKHQFLSPTPVTYPSKMASLAGKIWNPVGQSTFGNVHAGRRVSGVKNILASQKWNIGGFWLVGGYSTRADKRLWTKRKKTFLWDLGAASKRLSLAKGATVAERLACSPSTKTNRVQSSAGFAPGFSHVGIVPDDAAGRRVLSRRSPVSLRPFLSFRRCCVVASLHPHRLPRPRFYEPTNSLHSRKENFRKLRQTDNAQHSAPMKWYADNNVRRLDWPAQNPDLNPIEHHWDELDRRVRARQARPKSIAQLMEWLQEEWRRIPVDVLQTLIESMPDRVAAVIAAIGRDSGIFQLLTSEVLNTLVNMEHRHMRDSIKALHLCAATCSVLASPRPQCTTAAEISQRGQRQPSAEQHALNFLFRVAAARKECARRFATPPFPPHPTPLTISSGATTIVKLHHVHLRCRFSSSEQRRKSRSPTHDLLVARIAGGNNGTSLPYFSHLAPVQWYADNNVRRLDWPTQSPDLNPIEYLWYELDRRVRARQARPKSIAQLMEWLQEERR</sequence>
<dbReference type="Proteomes" id="UP001159363">
    <property type="component" value="Chromosome 5"/>
</dbReference>
<evidence type="ECO:0008006" key="4">
    <source>
        <dbReference type="Google" id="ProtNLM"/>
    </source>
</evidence>
<evidence type="ECO:0000313" key="3">
    <source>
        <dbReference type="Proteomes" id="UP001159363"/>
    </source>
</evidence>
<feature type="region of interest" description="Disordered" evidence="1">
    <location>
        <begin position="1"/>
        <end position="25"/>
    </location>
</feature>
<protein>
    <recommendedName>
        <fullName evidence="4">Tc1-like transposase DDE domain-containing protein</fullName>
    </recommendedName>
</protein>
<proteinExistence type="predicted"/>
<dbReference type="Gene3D" id="3.30.420.10">
    <property type="entry name" value="Ribonuclease H-like superfamily/Ribonuclease H"/>
    <property type="match status" value="2"/>
</dbReference>
<gene>
    <name evidence="2" type="ORF">PR048_018428</name>
</gene>
<dbReference type="InterPro" id="IPR036397">
    <property type="entry name" value="RNaseH_sf"/>
</dbReference>
<evidence type="ECO:0000313" key="2">
    <source>
        <dbReference type="EMBL" id="KAJ8881941.1"/>
    </source>
</evidence>
<keyword evidence="3" id="KW-1185">Reference proteome</keyword>
<organism evidence="2 3">
    <name type="scientific">Dryococelus australis</name>
    <dbReference type="NCBI Taxonomy" id="614101"/>
    <lineage>
        <taxon>Eukaryota</taxon>
        <taxon>Metazoa</taxon>
        <taxon>Ecdysozoa</taxon>
        <taxon>Arthropoda</taxon>
        <taxon>Hexapoda</taxon>
        <taxon>Insecta</taxon>
        <taxon>Pterygota</taxon>
        <taxon>Neoptera</taxon>
        <taxon>Polyneoptera</taxon>
        <taxon>Phasmatodea</taxon>
        <taxon>Verophasmatodea</taxon>
        <taxon>Anareolatae</taxon>
        <taxon>Phasmatidae</taxon>
        <taxon>Eurycanthinae</taxon>
        <taxon>Dryococelus</taxon>
    </lineage>
</organism>
<comment type="caution">
    <text evidence="2">The sequence shown here is derived from an EMBL/GenBank/DDBJ whole genome shotgun (WGS) entry which is preliminary data.</text>
</comment>
<name>A0ABQ9HC90_9NEOP</name>